<reference evidence="1 2" key="1">
    <citation type="journal article" date="2018" name="Mol. Plant">
        <title>The genome of Artemisia annua provides insight into the evolution of Asteraceae family and artemisinin biosynthesis.</title>
        <authorList>
            <person name="Shen Q."/>
            <person name="Zhang L."/>
            <person name="Liao Z."/>
            <person name="Wang S."/>
            <person name="Yan T."/>
            <person name="Shi P."/>
            <person name="Liu M."/>
            <person name="Fu X."/>
            <person name="Pan Q."/>
            <person name="Wang Y."/>
            <person name="Lv Z."/>
            <person name="Lu X."/>
            <person name="Zhang F."/>
            <person name="Jiang W."/>
            <person name="Ma Y."/>
            <person name="Chen M."/>
            <person name="Hao X."/>
            <person name="Li L."/>
            <person name="Tang Y."/>
            <person name="Lv G."/>
            <person name="Zhou Y."/>
            <person name="Sun X."/>
            <person name="Brodelius P.E."/>
            <person name="Rose J.K.C."/>
            <person name="Tang K."/>
        </authorList>
    </citation>
    <scope>NUCLEOTIDE SEQUENCE [LARGE SCALE GENOMIC DNA]</scope>
    <source>
        <strain evidence="2">cv. Huhao1</strain>
        <tissue evidence="1">Leaf</tissue>
    </source>
</reference>
<accession>A0A2U1LGA5</accession>
<dbReference type="SUPFAM" id="SSF56112">
    <property type="entry name" value="Protein kinase-like (PK-like)"/>
    <property type="match status" value="1"/>
</dbReference>
<comment type="caution">
    <text evidence="1">The sequence shown here is derived from an EMBL/GenBank/DDBJ whole genome shotgun (WGS) entry which is preliminary data.</text>
</comment>
<evidence type="ECO:0000313" key="1">
    <source>
        <dbReference type="EMBL" id="PWA48029.1"/>
    </source>
</evidence>
<protein>
    <recommendedName>
        <fullName evidence="3">Protein kinase domain-containing protein</fullName>
    </recommendedName>
</protein>
<evidence type="ECO:0008006" key="3">
    <source>
        <dbReference type="Google" id="ProtNLM"/>
    </source>
</evidence>
<gene>
    <name evidence="1" type="ORF">CTI12_AA494640</name>
</gene>
<dbReference type="EMBL" id="PKPP01009537">
    <property type="protein sequence ID" value="PWA48029.1"/>
    <property type="molecule type" value="Genomic_DNA"/>
</dbReference>
<dbReference type="Gene3D" id="1.10.510.10">
    <property type="entry name" value="Transferase(Phosphotransferase) domain 1"/>
    <property type="match status" value="1"/>
</dbReference>
<name>A0A2U1LGA5_ARTAN</name>
<evidence type="ECO:0000313" key="2">
    <source>
        <dbReference type="Proteomes" id="UP000245207"/>
    </source>
</evidence>
<sequence>MVVRVQNTINGGASCLSLQPRLHPPRQKAPDPVLGVGKRLQLEANQISFHGFGRDQRFSENGEYEMANADKLKLEQRQRRAHILLCGIRWELRLSASKEYYVNSLAVPRKAKDATQSITKVSHTDGTNILIDNEGNLKLLDFGLSKPYSKEQEISQIMLLFSVKTNENKTDLKSISQDEVELPLKSSETEVSKTEVQTQPSTDRVIKLTFQMKRKRGAMIDGSGSSEMIQENQSAPVSHVKIFHHACSPVFAHLFSHICAGSKKERFGRSSSRKMDPQCYNVNECCRSIMEFEPMLPKGKPRWLFLEFWNQSDE</sequence>
<dbReference type="Proteomes" id="UP000245207">
    <property type="component" value="Unassembled WGS sequence"/>
</dbReference>
<dbReference type="OrthoDB" id="657513at2759"/>
<dbReference type="AlphaFoldDB" id="A0A2U1LGA5"/>
<dbReference type="InterPro" id="IPR011009">
    <property type="entry name" value="Kinase-like_dom_sf"/>
</dbReference>
<organism evidence="1 2">
    <name type="scientific">Artemisia annua</name>
    <name type="common">Sweet wormwood</name>
    <dbReference type="NCBI Taxonomy" id="35608"/>
    <lineage>
        <taxon>Eukaryota</taxon>
        <taxon>Viridiplantae</taxon>
        <taxon>Streptophyta</taxon>
        <taxon>Embryophyta</taxon>
        <taxon>Tracheophyta</taxon>
        <taxon>Spermatophyta</taxon>
        <taxon>Magnoliopsida</taxon>
        <taxon>eudicotyledons</taxon>
        <taxon>Gunneridae</taxon>
        <taxon>Pentapetalae</taxon>
        <taxon>asterids</taxon>
        <taxon>campanulids</taxon>
        <taxon>Asterales</taxon>
        <taxon>Asteraceae</taxon>
        <taxon>Asteroideae</taxon>
        <taxon>Anthemideae</taxon>
        <taxon>Artemisiinae</taxon>
        <taxon>Artemisia</taxon>
    </lineage>
</organism>
<keyword evidence="2" id="KW-1185">Reference proteome</keyword>
<dbReference type="STRING" id="35608.A0A2U1LGA5"/>
<dbReference type="PROSITE" id="PS51257">
    <property type="entry name" value="PROKAR_LIPOPROTEIN"/>
    <property type="match status" value="1"/>
</dbReference>
<proteinExistence type="predicted"/>